<proteinExistence type="predicted"/>
<gene>
    <name evidence="2" type="ORF">EYF80_043524</name>
</gene>
<dbReference type="EMBL" id="SRLO01000798">
    <property type="protein sequence ID" value="TNN46286.1"/>
    <property type="molecule type" value="Genomic_DNA"/>
</dbReference>
<evidence type="ECO:0000313" key="2">
    <source>
        <dbReference type="EMBL" id="TNN46286.1"/>
    </source>
</evidence>
<dbReference type="AlphaFoldDB" id="A0A4Z2FYB9"/>
<keyword evidence="3" id="KW-1185">Reference proteome</keyword>
<organism evidence="2 3">
    <name type="scientific">Liparis tanakae</name>
    <name type="common">Tanaka's snailfish</name>
    <dbReference type="NCBI Taxonomy" id="230148"/>
    <lineage>
        <taxon>Eukaryota</taxon>
        <taxon>Metazoa</taxon>
        <taxon>Chordata</taxon>
        <taxon>Craniata</taxon>
        <taxon>Vertebrata</taxon>
        <taxon>Euteleostomi</taxon>
        <taxon>Actinopterygii</taxon>
        <taxon>Neopterygii</taxon>
        <taxon>Teleostei</taxon>
        <taxon>Neoteleostei</taxon>
        <taxon>Acanthomorphata</taxon>
        <taxon>Eupercaria</taxon>
        <taxon>Perciformes</taxon>
        <taxon>Cottioidei</taxon>
        <taxon>Cottales</taxon>
        <taxon>Liparidae</taxon>
        <taxon>Liparis</taxon>
    </lineage>
</organism>
<evidence type="ECO:0000256" key="1">
    <source>
        <dbReference type="SAM" id="MobiDB-lite"/>
    </source>
</evidence>
<reference evidence="2 3" key="1">
    <citation type="submission" date="2019-03" db="EMBL/GenBank/DDBJ databases">
        <title>First draft genome of Liparis tanakae, snailfish: a comprehensive survey of snailfish specific genes.</title>
        <authorList>
            <person name="Kim W."/>
            <person name="Song I."/>
            <person name="Jeong J.-H."/>
            <person name="Kim D."/>
            <person name="Kim S."/>
            <person name="Ryu S."/>
            <person name="Song J.Y."/>
            <person name="Lee S.K."/>
        </authorList>
    </citation>
    <scope>NUCLEOTIDE SEQUENCE [LARGE SCALE GENOMIC DNA]</scope>
    <source>
        <tissue evidence="2">Muscle</tissue>
    </source>
</reference>
<protein>
    <submittedName>
        <fullName evidence="2">Uncharacterized protein</fullName>
    </submittedName>
</protein>
<feature type="region of interest" description="Disordered" evidence="1">
    <location>
        <begin position="1"/>
        <end position="20"/>
    </location>
</feature>
<accession>A0A4Z2FYB9</accession>
<sequence>MAGEPPHLPVTLLDHSPPRVYPTRLNPGRRLRTDCLTLGRGRRGHRPAEALGGEDGRGIALPGYVSESTWSVLKRACASEVLPLITIPDPASASGKLFGSARGHGFTRQSTEAGIKIWRSAAAAIDGRLKETGVMFGVAAKEDRSREMANRSSTRSRPYCLGILIEFQHREHKAPYTLDICQQGLG</sequence>
<evidence type="ECO:0000313" key="3">
    <source>
        <dbReference type="Proteomes" id="UP000314294"/>
    </source>
</evidence>
<dbReference type="Proteomes" id="UP000314294">
    <property type="component" value="Unassembled WGS sequence"/>
</dbReference>
<comment type="caution">
    <text evidence="2">The sequence shown here is derived from an EMBL/GenBank/DDBJ whole genome shotgun (WGS) entry which is preliminary data.</text>
</comment>
<name>A0A4Z2FYB9_9TELE</name>